<dbReference type="GO" id="GO:0004370">
    <property type="term" value="F:glycerol kinase activity"/>
    <property type="evidence" value="ECO:0007669"/>
    <property type="project" value="TreeGrafter"/>
</dbReference>
<dbReference type="GO" id="GO:0005524">
    <property type="term" value="F:ATP binding"/>
    <property type="evidence" value="ECO:0007669"/>
    <property type="project" value="UniProtKB-KW"/>
</dbReference>
<evidence type="ECO:0000259" key="8">
    <source>
        <dbReference type="Pfam" id="PF02782"/>
    </source>
</evidence>
<dbReference type="SUPFAM" id="SSF53067">
    <property type="entry name" value="Actin-like ATPase domain"/>
    <property type="match status" value="2"/>
</dbReference>
<dbReference type="CDD" id="cd07769">
    <property type="entry name" value="ASKHA_NBD_FGGY_GK"/>
    <property type="match status" value="1"/>
</dbReference>
<dbReference type="PROSITE" id="PS00933">
    <property type="entry name" value="FGGY_KINASES_1"/>
    <property type="match status" value="1"/>
</dbReference>
<dbReference type="GO" id="GO:0005829">
    <property type="term" value="C:cytosol"/>
    <property type="evidence" value="ECO:0007669"/>
    <property type="project" value="TreeGrafter"/>
</dbReference>
<comment type="similarity">
    <text evidence="1">Belongs to the FGGY kinase family.</text>
</comment>
<keyword evidence="4 9" id="KW-0418">Kinase</keyword>
<dbReference type="Pfam" id="PF00370">
    <property type="entry name" value="FGGY_N"/>
    <property type="match status" value="1"/>
</dbReference>
<evidence type="ECO:0000259" key="7">
    <source>
        <dbReference type="Pfam" id="PF00370"/>
    </source>
</evidence>
<accession>A0A315ZQ86</accession>
<dbReference type="InterPro" id="IPR018485">
    <property type="entry name" value="FGGY_C"/>
</dbReference>
<evidence type="ECO:0000256" key="5">
    <source>
        <dbReference type="ARBA" id="ARBA00022840"/>
    </source>
</evidence>
<dbReference type="PANTHER" id="PTHR10196">
    <property type="entry name" value="SUGAR KINASE"/>
    <property type="match status" value="1"/>
</dbReference>
<evidence type="ECO:0000256" key="4">
    <source>
        <dbReference type="ARBA" id="ARBA00022777"/>
    </source>
</evidence>
<dbReference type="AlphaFoldDB" id="A0A315ZQ86"/>
<sequence>MQKYIISIDQSTQGTKALLFDESGSLMKRTDKSHSQIVNEKGWVSHDPEEIYKNTIEVVKRLVEESGIDDECIAGVGISNQRETSLAWDRATGTPIGEAIVWQCARAADICDRVEKMGEADRIRESTGMNLSPYFPASKIAWILENVKGAKENADAGKICHGTIDSWLIYKLTGGRSYKTDYSNASRTQLFNIFELKWDEYICKLFGIRPENLAEVCDSNSKFGDTDFEGLLSHPVPIHGVLGDSHGSLFGQGCLYQGMIKSTYGTGSSIMMNIGETPVLSTHGVVTSLAWSMSGKVNYVLEGNLNYTGAVITWMKDDLKLIQSPGETQELAKEAVTDDSVYLIPAFSGLGAPYWDSHAAAAVLGMTRTTGKAEVVRAGVECIAYQITDIVKAMSEDAGVKVEELRVDGGPTRNSYLMQFQSDIAEAVVQVPDSEELSGIGPAYAAGLALGVWDESIFQKLNRKKYEPQMDGAVRNKKYGGWKEAVSKVLTTKQTEGF</sequence>
<dbReference type="Gene3D" id="3.30.420.40">
    <property type="match status" value="2"/>
</dbReference>
<dbReference type="Proteomes" id="UP000254051">
    <property type="component" value="Unassembled WGS sequence"/>
</dbReference>
<dbReference type="NCBIfam" id="NF000756">
    <property type="entry name" value="PRK00047.1"/>
    <property type="match status" value="1"/>
</dbReference>
<name>A0A315ZQ86_9FIRM</name>
<evidence type="ECO:0000256" key="6">
    <source>
        <dbReference type="ARBA" id="ARBA00043149"/>
    </source>
</evidence>
<reference evidence="10" key="1">
    <citation type="submission" date="2017-07" db="EMBL/GenBank/DDBJ databases">
        <authorList>
            <person name="Varghese N."/>
            <person name="Submissions S."/>
        </authorList>
    </citation>
    <scope>NUCLEOTIDE SEQUENCE [LARGE SCALE GENOMIC DNA]</scope>
    <source>
        <strain evidence="10">NLAE-zl-C134</strain>
    </source>
</reference>
<organism evidence="9 10">
    <name type="scientific">Faecalicatena contorta</name>
    <dbReference type="NCBI Taxonomy" id="39482"/>
    <lineage>
        <taxon>Bacteria</taxon>
        <taxon>Bacillati</taxon>
        <taxon>Bacillota</taxon>
        <taxon>Clostridia</taxon>
        <taxon>Lachnospirales</taxon>
        <taxon>Lachnospiraceae</taxon>
        <taxon>Faecalicatena</taxon>
    </lineage>
</organism>
<dbReference type="InterPro" id="IPR043129">
    <property type="entry name" value="ATPase_NBD"/>
</dbReference>
<dbReference type="GO" id="GO:0019563">
    <property type="term" value="P:glycerol catabolic process"/>
    <property type="evidence" value="ECO:0007669"/>
    <property type="project" value="TreeGrafter"/>
</dbReference>
<dbReference type="Pfam" id="PF02782">
    <property type="entry name" value="FGGY_C"/>
    <property type="match status" value="1"/>
</dbReference>
<evidence type="ECO:0000256" key="3">
    <source>
        <dbReference type="ARBA" id="ARBA00022741"/>
    </source>
</evidence>
<gene>
    <name evidence="9" type="ORF">SAMN05216529_12213</name>
</gene>
<dbReference type="InterPro" id="IPR018484">
    <property type="entry name" value="FGGY_N"/>
</dbReference>
<proteinExistence type="inferred from homology"/>
<feature type="domain" description="Carbohydrate kinase FGGY N-terminal" evidence="7">
    <location>
        <begin position="4"/>
        <end position="251"/>
    </location>
</feature>
<feature type="domain" description="Carbohydrate kinase FGGY C-terminal" evidence="8">
    <location>
        <begin position="262"/>
        <end position="449"/>
    </location>
</feature>
<evidence type="ECO:0000256" key="2">
    <source>
        <dbReference type="ARBA" id="ARBA00022679"/>
    </source>
</evidence>
<keyword evidence="10" id="KW-1185">Reference proteome</keyword>
<dbReference type="InterPro" id="IPR000577">
    <property type="entry name" value="Carb_kinase_FGGY"/>
</dbReference>
<evidence type="ECO:0000256" key="1">
    <source>
        <dbReference type="ARBA" id="ARBA00009156"/>
    </source>
</evidence>
<dbReference type="PANTHER" id="PTHR10196:SF69">
    <property type="entry name" value="GLYCEROL KINASE"/>
    <property type="match status" value="1"/>
</dbReference>
<dbReference type="EMBL" id="UHJJ01000022">
    <property type="protein sequence ID" value="SUQ16125.1"/>
    <property type="molecule type" value="Genomic_DNA"/>
</dbReference>
<keyword evidence="5" id="KW-0067">ATP-binding</keyword>
<keyword evidence="2" id="KW-0808">Transferase</keyword>
<dbReference type="InterPro" id="IPR018483">
    <property type="entry name" value="Carb_kinase_FGGY_CS"/>
</dbReference>
<keyword evidence="3" id="KW-0547">Nucleotide-binding</keyword>
<dbReference type="PIRSF" id="PIRSF000538">
    <property type="entry name" value="GlpK"/>
    <property type="match status" value="1"/>
</dbReference>
<evidence type="ECO:0000313" key="10">
    <source>
        <dbReference type="Proteomes" id="UP000254051"/>
    </source>
</evidence>
<protein>
    <recommendedName>
        <fullName evidence="6">ATP:glycerol 3-phosphotransferase</fullName>
    </recommendedName>
</protein>
<evidence type="ECO:0000313" key="9">
    <source>
        <dbReference type="EMBL" id="SUQ16125.1"/>
    </source>
</evidence>